<name>A0A2M4CD58_9DIPT</name>
<proteinExistence type="predicted"/>
<dbReference type="EMBL" id="GGFJ01013727">
    <property type="protein sequence ID" value="MBW62868.1"/>
    <property type="molecule type" value="Transcribed_RNA"/>
</dbReference>
<accession>A0A2M4CD58</accession>
<feature type="signal peptide" evidence="1">
    <location>
        <begin position="1"/>
        <end position="15"/>
    </location>
</feature>
<keyword evidence="1" id="KW-0732">Signal</keyword>
<evidence type="ECO:0000313" key="2">
    <source>
        <dbReference type="EMBL" id="MBW62868.1"/>
    </source>
</evidence>
<organism evidence="2">
    <name type="scientific">Anopheles marajoara</name>
    <dbReference type="NCBI Taxonomy" id="58244"/>
    <lineage>
        <taxon>Eukaryota</taxon>
        <taxon>Metazoa</taxon>
        <taxon>Ecdysozoa</taxon>
        <taxon>Arthropoda</taxon>
        <taxon>Hexapoda</taxon>
        <taxon>Insecta</taxon>
        <taxon>Pterygota</taxon>
        <taxon>Neoptera</taxon>
        <taxon>Endopterygota</taxon>
        <taxon>Diptera</taxon>
        <taxon>Nematocera</taxon>
        <taxon>Culicoidea</taxon>
        <taxon>Culicidae</taxon>
        <taxon>Anophelinae</taxon>
        <taxon>Anopheles</taxon>
    </lineage>
</organism>
<feature type="chain" id="PRO_5014908529" evidence="1">
    <location>
        <begin position="16"/>
        <end position="78"/>
    </location>
</feature>
<dbReference type="AlphaFoldDB" id="A0A2M4CD58"/>
<sequence length="78" mass="8475">MILFSLFALSHPASSLSSLVGLTGVVSRELLVRSIAPFFLPCRAVPGFQFSRSASSSSSSQEIEGDWDLSIDVRLFRP</sequence>
<protein>
    <submittedName>
        <fullName evidence="2">Putative secreted protein</fullName>
    </submittedName>
</protein>
<reference evidence="2" key="1">
    <citation type="submission" date="2018-01" db="EMBL/GenBank/DDBJ databases">
        <title>An insight into the sialome of Amazonian anophelines.</title>
        <authorList>
            <person name="Ribeiro J.M."/>
            <person name="Scarpassa V."/>
            <person name="Calvo E."/>
        </authorList>
    </citation>
    <scope>NUCLEOTIDE SEQUENCE</scope>
    <source>
        <tissue evidence="2">Salivary glands</tissue>
    </source>
</reference>
<evidence type="ECO:0000256" key="1">
    <source>
        <dbReference type="SAM" id="SignalP"/>
    </source>
</evidence>